<dbReference type="Gene3D" id="2.10.90.10">
    <property type="entry name" value="Cystine-knot cytokines"/>
    <property type="match status" value="1"/>
</dbReference>
<protein>
    <recommendedName>
        <fullName evidence="4">Spaetzle domain-containing protein</fullName>
    </recommendedName>
</protein>
<reference evidence="2 3" key="1">
    <citation type="journal article" date="2021" name="Elife">
        <title>Chloroplast acquisition without the gene transfer in kleptoplastic sea slugs, Plakobranchus ocellatus.</title>
        <authorList>
            <person name="Maeda T."/>
            <person name="Takahashi S."/>
            <person name="Yoshida T."/>
            <person name="Shimamura S."/>
            <person name="Takaki Y."/>
            <person name="Nagai Y."/>
            <person name="Toyoda A."/>
            <person name="Suzuki Y."/>
            <person name="Arimoto A."/>
            <person name="Ishii H."/>
            <person name="Satoh N."/>
            <person name="Nishiyama T."/>
            <person name="Hasebe M."/>
            <person name="Maruyama T."/>
            <person name="Minagawa J."/>
            <person name="Obokata J."/>
            <person name="Shigenobu S."/>
        </authorList>
    </citation>
    <scope>NUCLEOTIDE SEQUENCE [LARGE SCALE GENOMIC DNA]</scope>
</reference>
<gene>
    <name evidence="2" type="ORF">PoB_001630100</name>
</gene>
<dbReference type="EMBL" id="BLXT01001950">
    <property type="protein sequence ID" value="GFN89795.1"/>
    <property type="molecule type" value="Genomic_DNA"/>
</dbReference>
<feature type="chain" id="PRO_5043831186" description="Spaetzle domain-containing protein" evidence="1">
    <location>
        <begin position="18"/>
        <end position="187"/>
    </location>
</feature>
<proteinExistence type="predicted"/>
<organism evidence="2 3">
    <name type="scientific">Plakobranchus ocellatus</name>
    <dbReference type="NCBI Taxonomy" id="259542"/>
    <lineage>
        <taxon>Eukaryota</taxon>
        <taxon>Metazoa</taxon>
        <taxon>Spiralia</taxon>
        <taxon>Lophotrochozoa</taxon>
        <taxon>Mollusca</taxon>
        <taxon>Gastropoda</taxon>
        <taxon>Heterobranchia</taxon>
        <taxon>Euthyneura</taxon>
        <taxon>Panpulmonata</taxon>
        <taxon>Sacoglossa</taxon>
        <taxon>Placobranchoidea</taxon>
        <taxon>Plakobranchidae</taxon>
        <taxon>Plakobranchus</taxon>
    </lineage>
</organism>
<evidence type="ECO:0000256" key="1">
    <source>
        <dbReference type="SAM" id="SignalP"/>
    </source>
</evidence>
<accession>A0AAV3YRN0</accession>
<dbReference type="InterPro" id="IPR029034">
    <property type="entry name" value="Cystine-knot_cytokine"/>
</dbReference>
<dbReference type="AlphaFoldDB" id="A0AAV3YRN0"/>
<name>A0AAV3YRN0_9GAST</name>
<comment type="caution">
    <text evidence="2">The sequence shown here is derived from an EMBL/GenBank/DDBJ whole genome shotgun (WGS) entry which is preliminary data.</text>
</comment>
<keyword evidence="3" id="KW-1185">Reference proteome</keyword>
<dbReference type="Proteomes" id="UP000735302">
    <property type="component" value="Unassembled WGS sequence"/>
</dbReference>
<feature type="signal peptide" evidence="1">
    <location>
        <begin position="1"/>
        <end position="17"/>
    </location>
</feature>
<evidence type="ECO:0000313" key="2">
    <source>
        <dbReference type="EMBL" id="GFN89795.1"/>
    </source>
</evidence>
<evidence type="ECO:0008006" key="4">
    <source>
        <dbReference type="Google" id="ProtNLM"/>
    </source>
</evidence>
<evidence type="ECO:0000313" key="3">
    <source>
        <dbReference type="Proteomes" id="UP000735302"/>
    </source>
</evidence>
<keyword evidence="1" id="KW-0732">Signal</keyword>
<sequence>MTPRYFTMCILIFLAHRLDVGILFLDDDGVNFIPKTTFDAIFGSDYQILRDANGELMGVIGGKDDGSISCSTVPGFFFNSTLVDYFDNMQTIAQKRQVGAFQAIYHGFCGKNKGLCTGECEQKYITVSLAIYPPKPNQNYSFSYFKVPGYCACMLPASGPSLAMTDDMTLDTSSSHASYSDAPNVAS</sequence>